<evidence type="ECO:0000256" key="1">
    <source>
        <dbReference type="ARBA" id="ARBA00006768"/>
    </source>
</evidence>
<dbReference type="GO" id="GO:0005993">
    <property type="term" value="P:trehalose catabolic process"/>
    <property type="evidence" value="ECO:0007669"/>
    <property type="project" value="UniProtKB-ARBA"/>
</dbReference>
<evidence type="ECO:0000313" key="10">
    <source>
        <dbReference type="Proteomes" id="UP000184029"/>
    </source>
</evidence>
<dbReference type="InterPro" id="IPR011013">
    <property type="entry name" value="Gal_mutarotase_sf_dom"/>
</dbReference>
<name>A0A8B4BT56_HEYCO</name>
<dbReference type="Proteomes" id="UP000184029">
    <property type="component" value="Unassembled WGS sequence"/>
</dbReference>
<dbReference type="InterPro" id="IPR005196">
    <property type="entry name" value="Glyco_hydro_65_N"/>
</dbReference>
<dbReference type="GO" id="GO:0004553">
    <property type="term" value="F:hydrolase activity, hydrolyzing O-glycosyl compounds"/>
    <property type="evidence" value="ECO:0007669"/>
    <property type="project" value="TreeGrafter"/>
</dbReference>
<dbReference type="InterPro" id="IPR005194">
    <property type="entry name" value="Glyco_hydro_65_C"/>
</dbReference>
<dbReference type="PANTHER" id="PTHR11051">
    <property type="entry name" value="GLYCOSYL HYDROLASE-RELATED"/>
    <property type="match status" value="1"/>
</dbReference>
<dbReference type="InterPro" id="IPR037018">
    <property type="entry name" value="GH65_N"/>
</dbReference>
<dbReference type="InterPro" id="IPR008928">
    <property type="entry name" value="6-hairpin_glycosidase_sf"/>
</dbReference>
<dbReference type="PANTHER" id="PTHR11051:SF14">
    <property type="entry name" value="MALTOSE PHOSPHORYLASE"/>
    <property type="match status" value="1"/>
</dbReference>
<organism evidence="9 10">
    <name type="scientific">Heyndrickxia coagulans DSM 1 = ATCC 7050</name>
    <dbReference type="NCBI Taxonomy" id="1121088"/>
    <lineage>
        <taxon>Bacteria</taxon>
        <taxon>Bacillati</taxon>
        <taxon>Bacillota</taxon>
        <taxon>Bacilli</taxon>
        <taxon>Bacillales</taxon>
        <taxon>Bacillaceae</taxon>
        <taxon>Heyndrickxia</taxon>
    </lineage>
</organism>
<feature type="domain" description="Glycoside hydrolase family 65 C-terminal" evidence="7">
    <location>
        <begin position="691"/>
        <end position="752"/>
    </location>
</feature>
<dbReference type="Gene3D" id="2.70.98.40">
    <property type="entry name" value="Glycoside hydrolase, family 65, N-terminal domain"/>
    <property type="match status" value="1"/>
</dbReference>
<dbReference type="GO" id="GO:0047656">
    <property type="term" value="F:alpha,alpha-trehalose phosphorylase activity"/>
    <property type="evidence" value="ECO:0007669"/>
    <property type="project" value="UniProtKB-ARBA"/>
</dbReference>
<proteinExistence type="inferred from homology"/>
<dbReference type="SUPFAM" id="SSF74650">
    <property type="entry name" value="Galactose mutarotase-like"/>
    <property type="match status" value="1"/>
</dbReference>
<comment type="caution">
    <text evidence="9">The sequence shown here is derived from an EMBL/GenBank/DDBJ whole genome shotgun (WGS) entry which is preliminary data.</text>
</comment>
<evidence type="ECO:0000313" key="9">
    <source>
        <dbReference type="EMBL" id="SHE99409.1"/>
    </source>
</evidence>
<dbReference type="GO" id="GO:0030246">
    <property type="term" value="F:carbohydrate binding"/>
    <property type="evidence" value="ECO:0007669"/>
    <property type="project" value="InterPro"/>
</dbReference>
<feature type="active site" description="Proton donor" evidence="4">
    <location>
        <position position="489"/>
    </location>
</feature>
<dbReference type="Pfam" id="PF03632">
    <property type="entry name" value="Glyco_hydro_65m"/>
    <property type="match status" value="1"/>
</dbReference>
<dbReference type="NCBIfam" id="NF010380">
    <property type="entry name" value="PRK13807.1"/>
    <property type="match status" value="1"/>
</dbReference>
<protein>
    <submittedName>
        <fullName evidence="9">Maltose phosphorylase</fullName>
    </submittedName>
</protein>
<dbReference type="GeneID" id="29813918"/>
<dbReference type="Gene3D" id="2.60.420.10">
    <property type="entry name" value="Maltose phosphorylase, domain 3"/>
    <property type="match status" value="1"/>
</dbReference>
<feature type="binding site" evidence="5">
    <location>
        <begin position="594"/>
        <end position="595"/>
    </location>
    <ligand>
        <name>substrate</name>
    </ligand>
</feature>
<evidence type="ECO:0000256" key="5">
    <source>
        <dbReference type="PIRSR" id="PIRSR036289-51"/>
    </source>
</evidence>
<keyword evidence="3" id="KW-0808">Transferase</keyword>
<evidence type="ECO:0000256" key="3">
    <source>
        <dbReference type="ARBA" id="ARBA00022679"/>
    </source>
</evidence>
<dbReference type="Pfam" id="PF03633">
    <property type="entry name" value="Glyco_hydro_65C"/>
    <property type="match status" value="1"/>
</dbReference>
<dbReference type="InterPro" id="IPR012341">
    <property type="entry name" value="6hp_glycosidase-like_sf"/>
</dbReference>
<evidence type="ECO:0000256" key="4">
    <source>
        <dbReference type="PIRSR" id="PIRSR036289-50"/>
    </source>
</evidence>
<dbReference type="InterPro" id="IPR005195">
    <property type="entry name" value="Glyco_hydro_65_M"/>
</dbReference>
<evidence type="ECO:0000259" key="7">
    <source>
        <dbReference type="Pfam" id="PF03633"/>
    </source>
</evidence>
<feature type="binding site" evidence="5">
    <location>
        <begin position="360"/>
        <end position="361"/>
    </location>
    <ligand>
        <name>substrate</name>
    </ligand>
</feature>
<dbReference type="FunFam" id="2.60.420.10:FF:000001">
    <property type="entry name" value="Family 65 glycosyl hydrolase"/>
    <property type="match status" value="1"/>
</dbReference>
<dbReference type="PIRSF" id="PIRSF036289">
    <property type="entry name" value="Glycosyl_hydrolase_malt_phosph"/>
    <property type="match status" value="1"/>
</dbReference>
<evidence type="ECO:0000256" key="2">
    <source>
        <dbReference type="ARBA" id="ARBA00022676"/>
    </source>
</evidence>
<sequence length="760" mass="87264">MNMKRIFEVQPWNVVSHDFNRAEKRLQESMTSLGNGYMGMRGFFEENYSGDTLPGIYLGGVWFPDRTRVGWWKIGYPEYFGKVINAINFIKINIALNGEFIDLAKDEITGFELNLDMKNARLTRSFTVEKGTAKVVVTFERFLSVAQKELSFQRVRLKNLGSDDVDVKIISAIDADVKNEDANYGERFWEVLQTDQKEQSGSLVAITKANPFGTPRFTVGAEMHHRTALQAKVAAPAHDKEVVNEFSGKLVAGSEIDFEKRVIVVTSRDYHTQNNLVSAMNAISEKTDNLSYDELFDAHRAIWAERWEKSDVKIEGDVAAQQGIRFNLFQMFSTYYGEDARLNIGPKGFTGEKYGGATYWDTEAFVLPFYLGVAEPKISKNLLKYRYQQLDGAYHNAKKQGLKGALFPMVTFDGIECHNEWEITFEEIHRNGDIAFAIYNYTRYTGDKSYVLNEGSKVLTEISRFWADRVHFSKRKQKYMLHGVTGPDEYENNVDNNWYTNYMARWTLAYTLQVLEEVSQEQAAVLNVTEEEKQLWQDIVDRMYLPEDEELGIFVQHDGFLDKDIKPVSEIPADELPINQHWSWDKILRSAYIKQADVLQGIWNFIDEFTPEQKKRNFDFYEPLTVHESSLSASIHAILAADLHDENKAVEMYERTSRLDLDNYNNDTEDGLHITSMTGSWLAIVQGFAGMRVRDGKLHFAPFLPKKWDKYQFRLLFRGRLIEVGVDTNGVSLELLEGEPLTVGLYGKDVELVAQSSVFV</sequence>
<dbReference type="Pfam" id="PF03636">
    <property type="entry name" value="Glyco_hydro_65N"/>
    <property type="match status" value="1"/>
</dbReference>
<dbReference type="SUPFAM" id="SSF48208">
    <property type="entry name" value="Six-hairpin glycosidases"/>
    <property type="match status" value="1"/>
</dbReference>
<evidence type="ECO:0000259" key="6">
    <source>
        <dbReference type="Pfam" id="PF03632"/>
    </source>
</evidence>
<dbReference type="Gene3D" id="1.50.10.10">
    <property type="match status" value="1"/>
</dbReference>
<reference evidence="9 10" key="1">
    <citation type="submission" date="2016-11" db="EMBL/GenBank/DDBJ databases">
        <authorList>
            <person name="Varghese N."/>
            <person name="Submissions S."/>
        </authorList>
    </citation>
    <scope>NUCLEOTIDE SEQUENCE [LARGE SCALE GENOMIC DNA]</scope>
    <source>
        <strain evidence="9 10">DSM 1</strain>
    </source>
</reference>
<dbReference type="InterPro" id="IPR017045">
    <property type="entry name" value="Malt_Pase/Glycosyl_Hdrlase"/>
</dbReference>
<dbReference type="AlphaFoldDB" id="A0A8B4BT56"/>
<feature type="domain" description="Glycoside hydrolase family 65 central catalytic" evidence="6">
    <location>
        <begin position="325"/>
        <end position="681"/>
    </location>
</feature>
<accession>A0A8B4BT56</accession>
<feature type="domain" description="Glycoside hydrolase family 65 N-terminal" evidence="8">
    <location>
        <begin position="16"/>
        <end position="268"/>
    </location>
</feature>
<keyword evidence="2" id="KW-0328">Glycosyltransferase</keyword>
<dbReference type="EMBL" id="FQUB01000018">
    <property type="protein sequence ID" value="SHE99409.1"/>
    <property type="molecule type" value="Genomic_DNA"/>
</dbReference>
<dbReference type="RefSeq" id="WP_272954094.1">
    <property type="nucleotide sequence ID" value="NZ_ALAS01000239.1"/>
</dbReference>
<evidence type="ECO:0000259" key="8">
    <source>
        <dbReference type="Pfam" id="PF03636"/>
    </source>
</evidence>
<gene>
    <name evidence="9" type="ORF">SAMN02745208_01217</name>
</gene>
<comment type="similarity">
    <text evidence="1">Belongs to the glycosyl hydrolase 65 family.</text>
</comment>